<accession>A0A386ZNN8</accession>
<dbReference type="InterPro" id="IPR039422">
    <property type="entry name" value="MarR/SlyA-like"/>
</dbReference>
<dbReference type="PANTHER" id="PTHR33164">
    <property type="entry name" value="TRANSCRIPTIONAL REGULATOR, MARR FAMILY"/>
    <property type="match status" value="1"/>
</dbReference>
<organism evidence="2 3">
    <name type="scientific">Nocardia yunnanensis</name>
    <dbReference type="NCBI Taxonomy" id="2382165"/>
    <lineage>
        <taxon>Bacteria</taxon>
        <taxon>Bacillati</taxon>
        <taxon>Actinomycetota</taxon>
        <taxon>Actinomycetes</taxon>
        <taxon>Mycobacteriales</taxon>
        <taxon>Nocardiaceae</taxon>
        <taxon>Nocardia</taxon>
    </lineage>
</organism>
<dbReference type="Proteomes" id="UP000267164">
    <property type="component" value="Chromosome"/>
</dbReference>
<dbReference type="InterPro" id="IPR036390">
    <property type="entry name" value="WH_DNA-bd_sf"/>
</dbReference>
<evidence type="ECO:0000313" key="3">
    <source>
        <dbReference type="Proteomes" id="UP000267164"/>
    </source>
</evidence>
<dbReference type="Gene3D" id="1.10.10.10">
    <property type="entry name" value="Winged helix-like DNA-binding domain superfamily/Winged helix DNA-binding domain"/>
    <property type="match status" value="1"/>
</dbReference>
<name>A0A386ZNN8_9NOCA</name>
<dbReference type="KEGG" id="nyu:D7D52_15275"/>
<dbReference type="PROSITE" id="PS50995">
    <property type="entry name" value="HTH_MARR_2"/>
    <property type="match status" value="1"/>
</dbReference>
<dbReference type="OrthoDB" id="4311144at2"/>
<evidence type="ECO:0000259" key="1">
    <source>
        <dbReference type="PROSITE" id="PS50995"/>
    </source>
</evidence>
<dbReference type="InterPro" id="IPR000835">
    <property type="entry name" value="HTH_MarR-typ"/>
</dbReference>
<reference evidence="2 3" key="1">
    <citation type="submission" date="2018-09" db="EMBL/GenBank/DDBJ databases">
        <title>Nocardia yunnanensis sp. nov., an actinomycete isolated from a soil sample.</title>
        <authorList>
            <person name="Zhang J."/>
        </authorList>
    </citation>
    <scope>NUCLEOTIDE SEQUENCE [LARGE SCALE GENOMIC DNA]</scope>
    <source>
        <strain evidence="2 3">CFHS0054</strain>
    </source>
</reference>
<feature type="domain" description="HTH marR-type" evidence="1">
    <location>
        <begin position="1"/>
        <end position="138"/>
    </location>
</feature>
<gene>
    <name evidence="2" type="ORF">D7D52_15275</name>
</gene>
<dbReference type="AlphaFoldDB" id="A0A386ZNN8"/>
<protein>
    <submittedName>
        <fullName evidence="2">MarR family transcriptional regulator</fullName>
    </submittedName>
</protein>
<keyword evidence="3" id="KW-1185">Reference proteome</keyword>
<dbReference type="PRINTS" id="PR00598">
    <property type="entry name" value="HTHMARR"/>
</dbReference>
<evidence type="ECO:0000313" key="2">
    <source>
        <dbReference type="EMBL" id="AYF79056.1"/>
    </source>
</evidence>
<dbReference type="GO" id="GO:0003700">
    <property type="term" value="F:DNA-binding transcription factor activity"/>
    <property type="evidence" value="ECO:0007669"/>
    <property type="project" value="InterPro"/>
</dbReference>
<dbReference type="PANTHER" id="PTHR33164:SF57">
    <property type="entry name" value="MARR-FAMILY TRANSCRIPTIONAL REGULATOR"/>
    <property type="match status" value="1"/>
</dbReference>
<dbReference type="Pfam" id="PF01047">
    <property type="entry name" value="MarR"/>
    <property type="match status" value="1"/>
</dbReference>
<dbReference type="SMART" id="SM00347">
    <property type="entry name" value="HTH_MARR"/>
    <property type="match status" value="1"/>
</dbReference>
<proteinExistence type="predicted"/>
<sequence>MVELERALARVAYLLTRVRRHDRAMLECGLTLDRASVPLLRLLADADEPMRLGELATRLDVEAPHVTRQIQRLEKSGYVERVADPDDRRAQLARPTDSGRRAMEAVRQVMRGWMRDALADWSSADLKALAVLNHRMVDDFLDHAEIIGDFGATARERPTRTA</sequence>
<dbReference type="SUPFAM" id="SSF46785">
    <property type="entry name" value="Winged helix' DNA-binding domain"/>
    <property type="match status" value="1"/>
</dbReference>
<dbReference type="InterPro" id="IPR036388">
    <property type="entry name" value="WH-like_DNA-bd_sf"/>
</dbReference>
<dbReference type="EMBL" id="CP032568">
    <property type="protein sequence ID" value="AYF79056.1"/>
    <property type="molecule type" value="Genomic_DNA"/>
</dbReference>
<dbReference type="GO" id="GO:0006950">
    <property type="term" value="P:response to stress"/>
    <property type="evidence" value="ECO:0007669"/>
    <property type="project" value="TreeGrafter"/>
</dbReference>